<dbReference type="AlphaFoldDB" id="A0A286F5M6"/>
<feature type="transmembrane region" description="Helical" evidence="1">
    <location>
        <begin position="7"/>
        <end position="26"/>
    </location>
</feature>
<proteinExistence type="predicted"/>
<keyword evidence="1" id="KW-1133">Transmembrane helix</keyword>
<keyword evidence="3" id="KW-1185">Reference proteome</keyword>
<feature type="transmembrane region" description="Helical" evidence="1">
    <location>
        <begin position="69"/>
        <end position="90"/>
    </location>
</feature>
<feature type="transmembrane region" description="Helical" evidence="1">
    <location>
        <begin position="38"/>
        <end position="57"/>
    </location>
</feature>
<gene>
    <name evidence="2" type="ORF">SAMN06269250_0340</name>
</gene>
<dbReference type="RefSeq" id="WP_097124083.1">
    <property type="nucleotide sequence ID" value="NZ_OCNH01000001.1"/>
</dbReference>
<dbReference type="Proteomes" id="UP000219452">
    <property type="component" value="Unassembled WGS sequence"/>
</dbReference>
<evidence type="ECO:0000256" key="1">
    <source>
        <dbReference type="SAM" id="Phobius"/>
    </source>
</evidence>
<name>A0A286F5M6_9BACT</name>
<evidence type="ECO:0000313" key="2">
    <source>
        <dbReference type="EMBL" id="SOD78194.1"/>
    </source>
</evidence>
<accession>A0A286F5M6</accession>
<protein>
    <submittedName>
        <fullName evidence="2">Uncharacterized protein</fullName>
    </submittedName>
</protein>
<keyword evidence="1" id="KW-0472">Membrane</keyword>
<feature type="transmembrane region" description="Helical" evidence="1">
    <location>
        <begin position="96"/>
        <end position="115"/>
    </location>
</feature>
<sequence>MKSLKTVLIINAVSSGATGLLLLALANPIAQLFGQSSTGIFTEVGLFLVAFAVFVFYQSRQHSVSTGAVRFIIALDLLWVVASVILLVWPSVELTGLGQAAIAAVALWVALMAYLQTNGLKKVTA</sequence>
<organism evidence="2 3">
    <name type="scientific">Spirosoma fluviale</name>
    <dbReference type="NCBI Taxonomy" id="1597977"/>
    <lineage>
        <taxon>Bacteria</taxon>
        <taxon>Pseudomonadati</taxon>
        <taxon>Bacteroidota</taxon>
        <taxon>Cytophagia</taxon>
        <taxon>Cytophagales</taxon>
        <taxon>Cytophagaceae</taxon>
        <taxon>Spirosoma</taxon>
    </lineage>
</organism>
<dbReference type="OrthoDB" id="677259at2"/>
<evidence type="ECO:0000313" key="3">
    <source>
        <dbReference type="Proteomes" id="UP000219452"/>
    </source>
</evidence>
<keyword evidence="1" id="KW-0812">Transmembrane</keyword>
<dbReference type="EMBL" id="OCNH01000001">
    <property type="protein sequence ID" value="SOD78194.1"/>
    <property type="molecule type" value="Genomic_DNA"/>
</dbReference>
<reference evidence="3" key="1">
    <citation type="submission" date="2017-09" db="EMBL/GenBank/DDBJ databases">
        <authorList>
            <person name="Varghese N."/>
            <person name="Submissions S."/>
        </authorList>
    </citation>
    <scope>NUCLEOTIDE SEQUENCE [LARGE SCALE GENOMIC DNA]</scope>
    <source>
        <strain evidence="3">DSM 29961</strain>
    </source>
</reference>